<protein>
    <submittedName>
        <fullName evidence="2">Sulfotransferase family protein</fullName>
        <ecNumber evidence="2">2.8.2.-</ecNumber>
    </submittedName>
</protein>
<keyword evidence="1 2" id="KW-0808">Transferase</keyword>
<dbReference type="Proteomes" id="UP001610063">
    <property type="component" value="Unassembled WGS sequence"/>
</dbReference>
<organism evidence="2 3">
    <name type="scientific">Marinoscillum luteum</name>
    <dbReference type="NCBI Taxonomy" id="861051"/>
    <lineage>
        <taxon>Bacteria</taxon>
        <taxon>Pseudomonadati</taxon>
        <taxon>Bacteroidota</taxon>
        <taxon>Cytophagia</taxon>
        <taxon>Cytophagales</taxon>
        <taxon>Reichenbachiellaceae</taxon>
        <taxon>Marinoscillum</taxon>
    </lineage>
</organism>
<dbReference type="EMBL" id="JBIPKE010000017">
    <property type="protein sequence ID" value="MFH6984216.1"/>
    <property type="molecule type" value="Genomic_DNA"/>
</dbReference>
<evidence type="ECO:0000313" key="3">
    <source>
        <dbReference type="Proteomes" id="UP001610063"/>
    </source>
</evidence>
<proteinExistence type="predicted"/>
<comment type="caution">
    <text evidence="2">The sequence shown here is derived from an EMBL/GenBank/DDBJ whole genome shotgun (WGS) entry which is preliminary data.</text>
</comment>
<evidence type="ECO:0000313" key="2">
    <source>
        <dbReference type="EMBL" id="MFH6984216.1"/>
    </source>
</evidence>
<accession>A0ABW7NA30</accession>
<dbReference type="EC" id="2.8.2.-" evidence="2"/>
<name>A0ABW7NA30_9BACT</name>
<reference evidence="2 3" key="1">
    <citation type="journal article" date="2013" name="Int. J. Syst. Evol. Microbiol.">
        <title>Marinoscillum luteum sp. nov., isolated from marine sediment.</title>
        <authorList>
            <person name="Cha I.T."/>
            <person name="Park S.J."/>
            <person name="Kim S.J."/>
            <person name="Kim J.G."/>
            <person name="Jung M.Y."/>
            <person name="Shin K.S."/>
            <person name="Kwon K.K."/>
            <person name="Yang S.H."/>
            <person name="Seo Y.S."/>
            <person name="Rhee S.K."/>
        </authorList>
    </citation>
    <scope>NUCLEOTIDE SEQUENCE [LARGE SCALE GENOMIC DNA]</scope>
    <source>
        <strain evidence="2 3">KCTC 23939</strain>
    </source>
</reference>
<dbReference type="RefSeq" id="WP_395417608.1">
    <property type="nucleotide sequence ID" value="NZ_JBIPKE010000017.1"/>
</dbReference>
<dbReference type="SUPFAM" id="SSF52540">
    <property type="entry name" value="P-loop containing nucleoside triphosphate hydrolases"/>
    <property type="match status" value="1"/>
</dbReference>
<dbReference type="InterPro" id="IPR027417">
    <property type="entry name" value="P-loop_NTPase"/>
</dbReference>
<dbReference type="GO" id="GO:0016740">
    <property type="term" value="F:transferase activity"/>
    <property type="evidence" value="ECO:0007669"/>
    <property type="project" value="UniProtKB-KW"/>
</dbReference>
<keyword evidence="3" id="KW-1185">Reference proteome</keyword>
<dbReference type="PANTHER" id="PTHR12788:SF10">
    <property type="entry name" value="PROTEIN-TYROSINE SULFOTRANSFERASE"/>
    <property type="match status" value="1"/>
</dbReference>
<dbReference type="Pfam" id="PF13469">
    <property type="entry name" value="Sulfotransfer_3"/>
    <property type="match status" value="1"/>
</dbReference>
<dbReference type="InterPro" id="IPR026634">
    <property type="entry name" value="TPST-like"/>
</dbReference>
<evidence type="ECO:0000256" key="1">
    <source>
        <dbReference type="ARBA" id="ARBA00022679"/>
    </source>
</evidence>
<dbReference type="Gene3D" id="3.40.50.300">
    <property type="entry name" value="P-loop containing nucleotide triphosphate hydrolases"/>
    <property type="match status" value="1"/>
</dbReference>
<gene>
    <name evidence="2" type="ORF">ACHKAR_12245</name>
</gene>
<sequence>MRRIKLARTLQRISDFLPRKYPVKSRAGLAEQPFFVLGSGRNGSTLLNRMLNQHSELFLPSEQYFLGNSIIKYKLYNFLIWRDLMKVIAGELMKVTGSHTWDFSAEEIFDVLNTTDDKSLQSVLEVIFRTYGLKNKPTFSQWGDTTPLNTYYVPELLSVFPKARYLFLLRDGRDVVASYKRGGEAYLGKLAQPQQAAIHWVHALEQYQMLRKKSEVLLIRYEDLVTQPEVELMKVCDHLKVDYEDRMLTYHQTIPTAPMYQEPQHAKIVKPVDTSSIGNWQKVLSEEDLQSCIIMDPWLAKFDYR</sequence>
<dbReference type="PANTHER" id="PTHR12788">
    <property type="entry name" value="PROTEIN-TYROSINE SULFOTRANSFERASE 2"/>
    <property type="match status" value="1"/>
</dbReference>